<evidence type="ECO:0000313" key="2">
    <source>
        <dbReference type="Proteomes" id="UP000002612"/>
    </source>
</evidence>
<evidence type="ECO:0000313" key="1">
    <source>
        <dbReference type="EMBL" id="AAY60412.1"/>
    </source>
</evidence>
<geneLocation type="plasmid" evidence="1 2">
    <name>pE33L466</name>
</geneLocation>
<keyword evidence="1" id="KW-0614">Plasmid</keyword>
<dbReference type="Proteomes" id="UP000002612">
    <property type="component" value="Plasmid pE33L466"/>
</dbReference>
<sequence length="77" mass="9059">MLKFNFNEYEMDHCISEMVKEKKILFQKAGCGIALEEVNSLIDYMLKYAEIILEKVSHEVKPFYTPLINLSLEHFIS</sequence>
<proteinExistence type="predicted"/>
<reference evidence="2" key="1">
    <citation type="journal article" date="2006" name="J. Bacteriol.">
        <title>Pathogenomic sequence analysis of Bacillus cereus and Bacillus thuringiensis isolates closely related to Bacillus anthracis.</title>
        <authorList>
            <person name="Han C.S."/>
            <person name="Xie G."/>
            <person name="Challacombe J.F."/>
            <person name="Altherr M.R."/>
            <person name="Bhotika S.S."/>
            <person name="Brown N."/>
            <person name="Bruce D."/>
            <person name="Campbell C.S."/>
            <person name="Campbell M.L."/>
            <person name="Chen J."/>
            <person name="Chertkov O."/>
            <person name="Cleland C."/>
            <person name="Dimitrijevic M."/>
            <person name="Doggett N.A."/>
            <person name="Fawcett J.J."/>
            <person name="Glavina T."/>
            <person name="Goodwin L.A."/>
            <person name="Green L.D."/>
            <person name="Hill K.K."/>
            <person name="Hitchcock P."/>
            <person name="Jackson P.J."/>
            <person name="Keim P."/>
            <person name="Kewalramani A.R."/>
            <person name="Longmire J."/>
            <person name="Lucas S."/>
            <person name="Malfatti S."/>
            <person name="McMurry K."/>
            <person name="Meincke L.J."/>
            <person name="Misra M."/>
            <person name="Moseman B.L."/>
            <person name="Mundt M."/>
            <person name="Munk A.C."/>
            <person name="Okinaka R.T."/>
            <person name="Parson-Quintana B."/>
            <person name="Reilly L.P."/>
            <person name="Richardson P."/>
            <person name="Robinson D.L."/>
            <person name="Rubin E."/>
            <person name="Saunders E."/>
            <person name="Tapia R."/>
            <person name="Tesmer J.G."/>
            <person name="Thayer N."/>
            <person name="Thompson L.S."/>
            <person name="Tice H."/>
            <person name="Ticknor L.O."/>
            <person name="Wills P.L."/>
            <person name="Brettin T.S."/>
            <person name="Gilna P."/>
        </authorList>
    </citation>
    <scope>NUCLEOTIDE SEQUENCE [LARGE SCALE GENOMIC DNA]</scope>
    <source>
        <strain evidence="2">ZK / E33L</strain>
        <plasmid evidence="2">pE33L466</plasmid>
    </source>
</reference>
<dbReference type="KEGG" id="bcz:pE33L466_0255"/>
<accession>Q4V1J5</accession>
<gene>
    <name evidence="1" type="ordered locus">pE33L466_0255</name>
</gene>
<organism evidence="1 2">
    <name type="scientific">Bacillus cereus (strain ZK / E33L)</name>
    <dbReference type="NCBI Taxonomy" id="288681"/>
    <lineage>
        <taxon>Bacteria</taxon>
        <taxon>Bacillati</taxon>
        <taxon>Bacillota</taxon>
        <taxon>Bacilli</taxon>
        <taxon>Bacillales</taxon>
        <taxon>Bacillaceae</taxon>
        <taxon>Bacillus</taxon>
        <taxon>Bacillus cereus group</taxon>
    </lineage>
</organism>
<protein>
    <submittedName>
        <fullName evidence="1">Uncharacterized protein</fullName>
    </submittedName>
</protein>
<dbReference type="AlphaFoldDB" id="Q4V1J5"/>
<dbReference type="EMBL" id="CP000040">
    <property type="protein sequence ID" value="AAY60412.1"/>
    <property type="molecule type" value="Genomic_DNA"/>
</dbReference>
<name>Q4V1J5_BACCZ</name>